<evidence type="ECO:0000313" key="1">
    <source>
        <dbReference type="EMBL" id="KAF2116202.1"/>
    </source>
</evidence>
<organism evidence="1 2">
    <name type="scientific">Lophiotrema nucula</name>
    <dbReference type="NCBI Taxonomy" id="690887"/>
    <lineage>
        <taxon>Eukaryota</taxon>
        <taxon>Fungi</taxon>
        <taxon>Dikarya</taxon>
        <taxon>Ascomycota</taxon>
        <taxon>Pezizomycotina</taxon>
        <taxon>Dothideomycetes</taxon>
        <taxon>Pleosporomycetidae</taxon>
        <taxon>Pleosporales</taxon>
        <taxon>Lophiotremataceae</taxon>
        <taxon>Lophiotrema</taxon>
    </lineage>
</organism>
<proteinExistence type="predicted"/>
<accession>A0A6A5Z9T2</accession>
<gene>
    <name evidence="1" type="ORF">BDV96DRAFT_573548</name>
</gene>
<name>A0A6A5Z9T2_9PLEO</name>
<dbReference type="AlphaFoldDB" id="A0A6A5Z9T2"/>
<dbReference type="Proteomes" id="UP000799770">
    <property type="component" value="Unassembled WGS sequence"/>
</dbReference>
<dbReference type="EMBL" id="ML977321">
    <property type="protein sequence ID" value="KAF2116202.1"/>
    <property type="molecule type" value="Genomic_DNA"/>
</dbReference>
<evidence type="ECO:0000313" key="2">
    <source>
        <dbReference type="Proteomes" id="UP000799770"/>
    </source>
</evidence>
<sequence length="150" mass="16350">MSSYLVITPLHTSFSPQPLMELNRSSSMSLVNLPSTLAITEDRRYEEATHVSVSISPFFLTSNVAIVKTSSSRGSGSHSPSISQRKLTTVYRTERTVSAGAPTVYSDRMARATMIWRSQSLGSVIRGNSPELRCPVKSASGRRSIPTLSL</sequence>
<reference evidence="1" key="1">
    <citation type="journal article" date="2020" name="Stud. Mycol.">
        <title>101 Dothideomycetes genomes: a test case for predicting lifestyles and emergence of pathogens.</title>
        <authorList>
            <person name="Haridas S."/>
            <person name="Albert R."/>
            <person name="Binder M."/>
            <person name="Bloem J."/>
            <person name="Labutti K."/>
            <person name="Salamov A."/>
            <person name="Andreopoulos B."/>
            <person name="Baker S."/>
            <person name="Barry K."/>
            <person name="Bills G."/>
            <person name="Bluhm B."/>
            <person name="Cannon C."/>
            <person name="Castanera R."/>
            <person name="Culley D."/>
            <person name="Daum C."/>
            <person name="Ezra D."/>
            <person name="Gonzalez J."/>
            <person name="Henrissat B."/>
            <person name="Kuo A."/>
            <person name="Liang C."/>
            <person name="Lipzen A."/>
            <person name="Lutzoni F."/>
            <person name="Magnuson J."/>
            <person name="Mondo S."/>
            <person name="Nolan M."/>
            <person name="Ohm R."/>
            <person name="Pangilinan J."/>
            <person name="Park H.-J."/>
            <person name="Ramirez L."/>
            <person name="Alfaro M."/>
            <person name="Sun H."/>
            <person name="Tritt A."/>
            <person name="Yoshinaga Y."/>
            <person name="Zwiers L.-H."/>
            <person name="Turgeon B."/>
            <person name="Goodwin S."/>
            <person name="Spatafora J."/>
            <person name="Crous P."/>
            <person name="Grigoriev I."/>
        </authorList>
    </citation>
    <scope>NUCLEOTIDE SEQUENCE</scope>
    <source>
        <strain evidence="1">CBS 627.86</strain>
    </source>
</reference>
<protein>
    <submittedName>
        <fullName evidence="1">Uncharacterized protein</fullName>
    </submittedName>
</protein>
<keyword evidence="2" id="KW-1185">Reference proteome</keyword>